<name>A0A7X3S9R5_9HYPH</name>
<protein>
    <submittedName>
        <fullName evidence="2">Uncharacterized protein</fullName>
    </submittedName>
</protein>
<organism evidence="2 3">
    <name type="scientific">Stappia sediminis</name>
    <dbReference type="NCBI Taxonomy" id="2692190"/>
    <lineage>
        <taxon>Bacteria</taxon>
        <taxon>Pseudomonadati</taxon>
        <taxon>Pseudomonadota</taxon>
        <taxon>Alphaproteobacteria</taxon>
        <taxon>Hyphomicrobiales</taxon>
        <taxon>Stappiaceae</taxon>
        <taxon>Stappia</taxon>
    </lineage>
</organism>
<accession>A0A7X3S9R5</accession>
<reference evidence="2 3" key="1">
    <citation type="submission" date="2019-12" db="EMBL/GenBank/DDBJ databases">
        <authorList>
            <person name="Li M."/>
        </authorList>
    </citation>
    <scope>NUCLEOTIDE SEQUENCE [LARGE SCALE GENOMIC DNA]</scope>
    <source>
        <strain evidence="2 3">GBMRC 2046</strain>
    </source>
</reference>
<proteinExistence type="predicted"/>
<feature type="compositionally biased region" description="Basic and acidic residues" evidence="1">
    <location>
        <begin position="71"/>
        <end position="84"/>
    </location>
</feature>
<dbReference type="AlphaFoldDB" id="A0A7X3S9R5"/>
<gene>
    <name evidence="2" type="ORF">GR183_19845</name>
</gene>
<keyword evidence="3" id="KW-1185">Reference proteome</keyword>
<evidence type="ECO:0000313" key="3">
    <source>
        <dbReference type="Proteomes" id="UP000433101"/>
    </source>
</evidence>
<feature type="region of interest" description="Disordered" evidence="1">
    <location>
        <begin position="63"/>
        <end position="88"/>
    </location>
</feature>
<sequence length="185" mass="21126">MPAKNENLIVAPLLWPPCSGSGRVNQRIFHNRTGHIELNKWSPFSAQSTIFSDFTESTLNISAHKMPRQKTNNESKSPKFGLDRWDDDGGASNRDSMYNEYGRRIEGDGTWTVYHVFTGVPATIGGQIMKGMNASDSMTRMMLTNSHNSKQRKAYQLQFPVRPPHSKWRKRISAWFNRRTAHTAL</sequence>
<dbReference type="Proteomes" id="UP000433101">
    <property type="component" value="Unassembled WGS sequence"/>
</dbReference>
<evidence type="ECO:0000313" key="2">
    <source>
        <dbReference type="EMBL" id="MXN67168.1"/>
    </source>
</evidence>
<evidence type="ECO:0000256" key="1">
    <source>
        <dbReference type="SAM" id="MobiDB-lite"/>
    </source>
</evidence>
<comment type="caution">
    <text evidence="2">The sequence shown here is derived from an EMBL/GenBank/DDBJ whole genome shotgun (WGS) entry which is preliminary data.</text>
</comment>
<dbReference type="RefSeq" id="WP_160777400.1">
    <property type="nucleotide sequence ID" value="NZ_WUMV01000009.1"/>
</dbReference>
<dbReference type="EMBL" id="WUMV01000009">
    <property type="protein sequence ID" value="MXN67168.1"/>
    <property type="molecule type" value="Genomic_DNA"/>
</dbReference>